<feature type="chain" id="PRO_5047285735" evidence="1">
    <location>
        <begin position="24"/>
        <end position="155"/>
    </location>
</feature>
<comment type="caution">
    <text evidence="2">The sequence shown here is derived from an EMBL/GenBank/DDBJ whole genome shotgun (WGS) entry which is preliminary data.</text>
</comment>
<protein>
    <submittedName>
        <fullName evidence="2">Uncharacterized protein</fullName>
    </submittedName>
</protein>
<evidence type="ECO:0000256" key="1">
    <source>
        <dbReference type="SAM" id="SignalP"/>
    </source>
</evidence>
<evidence type="ECO:0000313" key="3">
    <source>
        <dbReference type="Proteomes" id="UP001456524"/>
    </source>
</evidence>
<keyword evidence="1" id="KW-0732">Signal</keyword>
<feature type="signal peptide" evidence="1">
    <location>
        <begin position="1"/>
        <end position="23"/>
    </location>
</feature>
<organism evidence="2 3">
    <name type="scientific">Phyllosticta citrichinensis</name>
    <dbReference type="NCBI Taxonomy" id="1130410"/>
    <lineage>
        <taxon>Eukaryota</taxon>
        <taxon>Fungi</taxon>
        <taxon>Dikarya</taxon>
        <taxon>Ascomycota</taxon>
        <taxon>Pezizomycotina</taxon>
        <taxon>Dothideomycetes</taxon>
        <taxon>Dothideomycetes incertae sedis</taxon>
        <taxon>Botryosphaeriales</taxon>
        <taxon>Phyllostictaceae</taxon>
        <taxon>Phyllosticta</taxon>
    </lineage>
</organism>
<accession>A0ABR1Y172</accession>
<gene>
    <name evidence="2" type="ORF">IWX90DRAFT_500392</name>
</gene>
<sequence length="155" mass="18516">MRSVTTTLLTTLLLFFFSTTTSAYKYRKHPYTVTCEGNRRDVNRYELQKGARDSIRGDRKRHPLYYEARDFDKAGNCADLWDIGVNDLIIYYAFEEANNRIWYCNYEVDLTKVKDKHDYFNCYNNYDRHTYGADEPPSLDEDVDDGEVWSRRKRV</sequence>
<dbReference type="EMBL" id="JBBWUH010000003">
    <property type="protein sequence ID" value="KAK8174086.1"/>
    <property type="molecule type" value="Genomic_DNA"/>
</dbReference>
<proteinExistence type="predicted"/>
<name>A0ABR1Y172_9PEZI</name>
<evidence type="ECO:0000313" key="2">
    <source>
        <dbReference type="EMBL" id="KAK8174086.1"/>
    </source>
</evidence>
<keyword evidence="3" id="KW-1185">Reference proteome</keyword>
<reference evidence="2 3" key="1">
    <citation type="journal article" date="2022" name="G3 (Bethesda)">
        <title>Enemy or ally: a genomic approach to elucidate the lifestyle of Phyllosticta citrichinaensis.</title>
        <authorList>
            <person name="Buijs V.A."/>
            <person name="Groenewald J.Z."/>
            <person name="Haridas S."/>
            <person name="LaButti K.M."/>
            <person name="Lipzen A."/>
            <person name="Martin F.M."/>
            <person name="Barry K."/>
            <person name="Grigoriev I.V."/>
            <person name="Crous P.W."/>
            <person name="Seidl M.F."/>
        </authorList>
    </citation>
    <scope>NUCLEOTIDE SEQUENCE [LARGE SCALE GENOMIC DNA]</scope>
    <source>
        <strain evidence="2 3">CBS 129764</strain>
    </source>
</reference>
<dbReference type="Proteomes" id="UP001456524">
    <property type="component" value="Unassembled WGS sequence"/>
</dbReference>